<dbReference type="AlphaFoldDB" id="A0AA40BA02"/>
<sequence>MSTQHSQHPNHARAAKTSCFSEGLDLSHPLVRPSGLRQLEQQNNTRAVKRTQRASKSGPLSERQRRQSEANPRRGGFQLTTAPQGKSQQPCLTRGNSAGAGRFYFWGGGEGGGLRILQPFSRILGFRILSHKHTVPGMWDGPPPKQPRAVGGSAASVTTRGEFFTHALEEARDPGAGRQGGRYVLCVPSPVFGGGDEITGIEWPASFSKHPTLKSPRGPSSHCPPLTPSPSRLSLTQFNLYCSLCSALCLSPSCYFTRSVTRP</sequence>
<feature type="region of interest" description="Disordered" evidence="1">
    <location>
        <begin position="26"/>
        <end position="94"/>
    </location>
</feature>
<evidence type="ECO:0000256" key="1">
    <source>
        <dbReference type="SAM" id="MobiDB-lite"/>
    </source>
</evidence>
<gene>
    <name evidence="2" type="ORF">B0H67DRAFT_32568</name>
</gene>
<protein>
    <submittedName>
        <fullName evidence="2">Uncharacterized protein</fullName>
    </submittedName>
</protein>
<feature type="compositionally biased region" description="Basic and acidic residues" evidence="1">
    <location>
        <begin position="62"/>
        <end position="72"/>
    </location>
</feature>
<organism evidence="2 3">
    <name type="scientific">Lasiosphaeris hirsuta</name>
    <dbReference type="NCBI Taxonomy" id="260670"/>
    <lineage>
        <taxon>Eukaryota</taxon>
        <taxon>Fungi</taxon>
        <taxon>Dikarya</taxon>
        <taxon>Ascomycota</taxon>
        <taxon>Pezizomycotina</taxon>
        <taxon>Sordariomycetes</taxon>
        <taxon>Sordariomycetidae</taxon>
        <taxon>Sordariales</taxon>
        <taxon>Lasiosphaeriaceae</taxon>
        <taxon>Lasiosphaeris</taxon>
    </lineage>
</organism>
<evidence type="ECO:0000313" key="2">
    <source>
        <dbReference type="EMBL" id="KAK0730425.1"/>
    </source>
</evidence>
<feature type="region of interest" description="Disordered" evidence="1">
    <location>
        <begin position="1"/>
        <end position="20"/>
    </location>
</feature>
<name>A0AA40BA02_9PEZI</name>
<reference evidence="2" key="1">
    <citation type="submission" date="2023-06" db="EMBL/GenBank/DDBJ databases">
        <title>Genome-scale phylogeny and comparative genomics of the fungal order Sordariales.</title>
        <authorList>
            <consortium name="Lawrence Berkeley National Laboratory"/>
            <person name="Hensen N."/>
            <person name="Bonometti L."/>
            <person name="Westerberg I."/>
            <person name="Brannstrom I.O."/>
            <person name="Guillou S."/>
            <person name="Cros-Aarteil S."/>
            <person name="Calhoun S."/>
            <person name="Haridas S."/>
            <person name="Kuo A."/>
            <person name="Mondo S."/>
            <person name="Pangilinan J."/>
            <person name="Riley R."/>
            <person name="Labutti K."/>
            <person name="Andreopoulos B."/>
            <person name="Lipzen A."/>
            <person name="Chen C."/>
            <person name="Yanf M."/>
            <person name="Daum C."/>
            <person name="Ng V."/>
            <person name="Clum A."/>
            <person name="Steindorff A."/>
            <person name="Ohm R."/>
            <person name="Martin F."/>
            <person name="Silar P."/>
            <person name="Natvig D."/>
            <person name="Lalanne C."/>
            <person name="Gautier V."/>
            <person name="Ament-Velasquez S.L."/>
            <person name="Kruys A."/>
            <person name="Hutchinson M.I."/>
            <person name="Powell A.J."/>
            <person name="Barry K."/>
            <person name="Miller A.N."/>
            <person name="Grigoriev I.V."/>
            <person name="Debuchy R."/>
            <person name="Gladieux P."/>
            <person name="Thoren M.H."/>
            <person name="Johannesson H."/>
        </authorList>
    </citation>
    <scope>NUCLEOTIDE SEQUENCE</scope>
    <source>
        <strain evidence="2">SMH4607-1</strain>
    </source>
</reference>
<accession>A0AA40BA02</accession>
<dbReference type="Proteomes" id="UP001172102">
    <property type="component" value="Unassembled WGS sequence"/>
</dbReference>
<dbReference type="EMBL" id="JAUKUA010000001">
    <property type="protein sequence ID" value="KAK0730425.1"/>
    <property type="molecule type" value="Genomic_DNA"/>
</dbReference>
<keyword evidence="3" id="KW-1185">Reference proteome</keyword>
<feature type="compositionally biased region" description="Polar residues" evidence="1">
    <location>
        <begin position="78"/>
        <end position="94"/>
    </location>
</feature>
<proteinExistence type="predicted"/>
<evidence type="ECO:0000313" key="3">
    <source>
        <dbReference type="Proteomes" id="UP001172102"/>
    </source>
</evidence>
<comment type="caution">
    <text evidence="2">The sequence shown here is derived from an EMBL/GenBank/DDBJ whole genome shotgun (WGS) entry which is preliminary data.</text>
</comment>